<dbReference type="Gene3D" id="1.10.357.10">
    <property type="entry name" value="Tetracycline Repressor, domain 2"/>
    <property type="match status" value="1"/>
</dbReference>
<evidence type="ECO:0000313" key="6">
    <source>
        <dbReference type="EMBL" id="MBP2023481.1"/>
    </source>
</evidence>
<reference evidence="6 7" key="1">
    <citation type="submission" date="2021-03" db="EMBL/GenBank/DDBJ databases">
        <title>Genomic Encyclopedia of Type Strains, Phase IV (KMG-IV): sequencing the most valuable type-strain genomes for metagenomic binning, comparative biology and taxonomic classification.</title>
        <authorList>
            <person name="Goeker M."/>
        </authorList>
    </citation>
    <scope>NUCLEOTIDE SEQUENCE [LARGE SCALE GENOMIC DNA]</scope>
    <source>
        <strain evidence="6 7">DSM 28650</strain>
    </source>
</reference>
<dbReference type="InterPro" id="IPR001647">
    <property type="entry name" value="HTH_TetR"/>
</dbReference>
<dbReference type="PRINTS" id="PR00455">
    <property type="entry name" value="HTHTETR"/>
</dbReference>
<keyword evidence="3" id="KW-0804">Transcription</keyword>
<dbReference type="SUPFAM" id="SSF46689">
    <property type="entry name" value="Homeodomain-like"/>
    <property type="match status" value="1"/>
</dbReference>
<dbReference type="Proteomes" id="UP001519308">
    <property type="component" value="Unassembled WGS sequence"/>
</dbReference>
<protein>
    <submittedName>
        <fullName evidence="6">AcrR family transcriptional regulator</fullName>
    </submittedName>
</protein>
<keyword evidence="2 4" id="KW-0238">DNA-binding</keyword>
<evidence type="ECO:0000256" key="4">
    <source>
        <dbReference type="PROSITE-ProRule" id="PRU00335"/>
    </source>
</evidence>
<dbReference type="InterPro" id="IPR009057">
    <property type="entry name" value="Homeodomain-like_sf"/>
</dbReference>
<name>A0ABS4K8A0_9CLOT</name>
<evidence type="ECO:0000256" key="3">
    <source>
        <dbReference type="ARBA" id="ARBA00023163"/>
    </source>
</evidence>
<dbReference type="PANTHER" id="PTHR47506:SF6">
    <property type="entry name" value="HTH-TYPE TRANSCRIPTIONAL REPRESSOR NEMR"/>
    <property type="match status" value="1"/>
</dbReference>
<dbReference type="Pfam" id="PF00440">
    <property type="entry name" value="TetR_N"/>
    <property type="match status" value="1"/>
</dbReference>
<organism evidence="6 7">
    <name type="scientific">Clostridium punense</name>
    <dbReference type="NCBI Taxonomy" id="1054297"/>
    <lineage>
        <taxon>Bacteria</taxon>
        <taxon>Bacillati</taxon>
        <taxon>Bacillota</taxon>
        <taxon>Clostridia</taxon>
        <taxon>Eubacteriales</taxon>
        <taxon>Clostridiaceae</taxon>
        <taxon>Clostridium</taxon>
    </lineage>
</organism>
<dbReference type="PROSITE" id="PS50977">
    <property type="entry name" value="HTH_TETR_2"/>
    <property type="match status" value="1"/>
</dbReference>
<feature type="DNA-binding region" description="H-T-H motif" evidence="4">
    <location>
        <begin position="33"/>
        <end position="52"/>
    </location>
</feature>
<dbReference type="InterPro" id="IPR023772">
    <property type="entry name" value="DNA-bd_HTH_TetR-type_CS"/>
</dbReference>
<dbReference type="Gene3D" id="1.10.10.60">
    <property type="entry name" value="Homeodomain-like"/>
    <property type="match status" value="1"/>
</dbReference>
<proteinExistence type="predicted"/>
<evidence type="ECO:0000313" key="7">
    <source>
        <dbReference type="Proteomes" id="UP001519308"/>
    </source>
</evidence>
<dbReference type="InterPro" id="IPR041612">
    <property type="entry name" value="YfiR_C"/>
</dbReference>
<evidence type="ECO:0000256" key="2">
    <source>
        <dbReference type="ARBA" id="ARBA00023125"/>
    </source>
</evidence>
<evidence type="ECO:0000256" key="1">
    <source>
        <dbReference type="ARBA" id="ARBA00023015"/>
    </source>
</evidence>
<feature type="domain" description="HTH tetR-type" evidence="5">
    <location>
        <begin position="10"/>
        <end position="70"/>
    </location>
</feature>
<dbReference type="PANTHER" id="PTHR47506">
    <property type="entry name" value="TRANSCRIPTIONAL REGULATORY PROTEIN"/>
    <property type="match status" value="1"/>
</dbReference>
<keyword evidence="1" id="KW-0805">Transcription regulation</keyword>
<dbReference type="Pfam" id="PF17922">
    <property type="entry name" value="TetR_C_17"/>
    <property type="match status" value="1"/>
</dbReference>
<sequence length="202" mass="23210">MPKITEETKRERIDLILSHAFKVFSDKGYSNTSIDDIVKSSGVSKGGIYTYFKSKEEIFLAIAEERMTNRKRLIESFHSTMTSKEKLTAYIKWILNWVLDEKNMLQIKFTFEFWSVTSRNDTIKAFALERYNQASTDLCSLLKEGVKNGEFRSDLDVDSTCYIILSSTDAIGFYTGIMELKATDSIINNLLNMILNNICEVL</sequence>
<accession>A0ABS4K8A0</accession>
<comment type="caution">
    <text evidence="6">The sequence shown here is derived from an EMBL/GenBank/DDBJ whole genome shotgun (WGS) entry which is preliminary data.</text>
</comment>
<keyword evidence="7" id="KW-1185">Reference proteome</keyword>
<dbReference type="EMBL" id="JAGGLL010000030">
    <property type="protein sequence ID" value="MBP2023481.1"/>
    <property type="molecule type" value="Genomic_DNA"/>
</dbReference>
<dbReference type="SUPFAM" id="SSF48498">
    <property type="entry name" value="Tetracyclin repressor-like, C-terminal domain"/>
    <property type="match status" value="1"/>
</dbReference>
<gene>
    <name evidence="6" type="ORF">J2Z44_003318</name>
</gene>
<dbReference type="PROSITE" id="PS01081">
    <property type="entry name" value="HTH_TETR_1"/>
    <property type="match status" value="1"/>
</dbReference>
<evidence type="ECO:0000259" key="5">
    <source>
        <dbReference type="PROSITE" id="PS50977"/>
    </source>
</evidence>
<dbReference type="InterPro" id="IPR036271">
    <property type="entry name" value="Tet_transcr_reg_TetR-rel_C_sf"/>
</dbReference>
<dbReference type="RefSeq" id="WP_021284193.1">
    <property type="nucleotide sequence ID" value="NZ_JAGGLL010000030.1"/>
</dbReference>